<organism evidence="8 9">
    <name type="scientific">Gemmatimonas phototrophica</name>
    <dbReference type="NCBI Taxonomy" id="1379270"/>
    <lineage>
        <taxon>Bacteria</taxon>
        <taxon>Pseudomonadati</taxon>
        <taxon>Gemmatimonadota</taxon>
        <taxon>Gemmatimonadia</taxon>
        <taxon>Gemmatimonadales</taxon>
        <taxon>Gemmatimonadaceae</taxon>
        <taxon>Gemmatimonas</taxon>
    </lineage>
</organism>
<feature type="domain" description="Oxidoreductase molybdopterin-binding" evidence="6">
    <location>
        <begin position="114"/>
        <end position="280"/>
    </location>
</feature>
<dbReference type="PANTHER" id="PTHR19372">
    <property type="entry name" value="SULFITE REDUCTASE"/>
    <property type="match status" value="1"/>
</dbReference>
<dbReference type="InterPro" id="IPR008335">
    <property type="entry name" value="Mopterin_OxRdtase_euk"/>
</dbReference>
<dbReference type="Gene3D" id="2.60.40.650">
    <property type="match status" value="1"/>
</dbReference>
<dbReference type="GO" id="GO:0006790">
    <property type="term" value="P:sulfur compound metabolic process"/>
    <property type="evidence" value="ECO:0007669"/>
    <property type="project" value="TreeGrafter"/>
</dbReference>
<dbReference type="PROSITE" id="PS51318">
    <property type="entry name" value="TAT"/>
    <property type="match status" value="1"/>
</dbReference>
<evidence type="ECO:0000313" key="9">
    <source>
        <dbReference type="Proteomes" id="UP000076404"/>
    </source>
</evidence>
<name>A0A143BH71_9BACT</name>
<evidence type="ECO:0000256" key="3">
    <source>
        <dbReference type="ARBA" id="ARBA00022723"/>
    </source>
</evidence>
<keyword evidence="9" id="KW-1185">Reference proteome</keyword>
<dbReference type="SUPFAM" id="SSF81296">
    <property type="entry name" value="E set domains"/>
    <property type="match status" value="1"/>
</dbReference>
<dbReference type="Pfam" id="PF03404">
    <property type="entry name" value="Mo-co_dimer"/>
    <property type="match status" value="1"/>
</dbReference>
<dbReference type="InterPro" id="IPR006311">
    <property type="entry name" value="TAT_signal"/>
</dbReference>
<accession>A0A143BH71</accession>
<keyword evidence="3" id="KW-0479">Metal-binding</keyword>
<gene>
    <name evidence="8" type="ORF">GEMMAAP_02005</name>
</gene>
<dbReference type="InterPro" id="IPR030835">
    <property type="entry name" value="Sulfite_DH_SoxC"/>
</dbReference>
<dbReference type="Proteomes" id="UP000076404">
    <property type="component" value="Chromosome"/>
</dbReference>
<dbReference type="GO" id="GO:0008482">
    <property type="term" value="F:sulfite oxidase activity"/>
    <property type="evidence" value="ECO:0007669"/>
    <property type="project" value="TreeGrafter"/>
</dbReference>
<dbReference type="eggNOG" id="COG2041">
    <property type="taxonomic scope" value="Bacteria"/>
</dbReference>
<dbReference type="Pfam" id="PF00174">
    <property type="entry name" value="Oxidored_molyb"/>
    <property type="match status" value="1"/>
</dbReference>
<dbReference type="PRINTS" id="PR00407">
    <property type="entry name" value="EUMOPTERIN"/>
</dbReference>
<proteinExistence type="predicted"/>
<evidence type="ECO:0000259" key="7">
    <source>
        <dbReference type="Pfam" id="PF03404"/>
    </source>
</evidence>
<keyword evidence="4" id="KW-0560">Oxidoreductase</keyword>
<dbReference type="InterPro" id="IPR036374">
    <property type="entry name" value="OxRdtase_Mopterin-bd_sf"/>
</dbReference>
<dbReference type="GO" id="GO:0020037">
    <property type="term" value="F:heme binding"/>
    <property type="evidence" value="ECO:0007669"/>
    <property type="project" value="TreeGrafter"/>
</dbReference>
<dbReference type="KEGG" id="gph:GEMMAAP_02005"/>
<dbReference type="InterPro" id="IPR014756">
    <property type="entry name" value="Ig_E-set"/>
</dbReference>
<dbReference type="InterPro" id="IPR005066">
    <property type="entry name" value="MoCF_OxRdtse_dimer"/>
</dbReference>
<dbReference type="Gene3D" id="3.90.420.10">
    <property type="entry name" value="Oxidoreductase, molybdopterin-binding domain"/>
    <property type="match status" value="1"/>
</dbReference>
<dbReference type="OrthoDB" id="9795587at2"/>
<sequence length="428" mass="46212">MIDTPDSTDAAEAASPALTRRDLLAGAVGTLGGAMLAGLPAVLGAQQAVAPAAPAVPTDATKLQGAPTSPLGERSPFETPKRGPTGATTGSSLTPLQDLTGNITPSDLHFERHHAGIPALDPERHTLTIHGLVERPLTFSVADIKRFPQVVRTHFVECSGNGRAAYRAPKPEMTAQQVAGMISTTEFTGVTLATLFRECGVKPEAKWFLAEGGDACVMTRSVPIEKAWDDALIVWAQNGEPLRPAQGYPLRLVLPGWEGNINIKWVRRLELGTQPWMTRWETSKYTDPLPNKTARRFTFECDVKSIITSPTVSDRVSAKGWHTVSGLAWSGRGRVQRVEVSVDGGTTWTDAQLLGEPQSKSTVRFQHMWEFSGRESVLLSRATDDAGYTQPTRAAVITARGLGTDYHFNQIVGWKVVGDGTVTFHGET</sequence>
<evidence type="ECO:0000259" key="6">
    <source>
        <dbReference type="Pfam" id="PF00174"/>
    </source>
</evidence>
<dbReference type="RefSeq" id="WP_026849224.1">
    <property type="nucleotide sequence ID" value="NZ_CP011454.1"/>
</dbReference>
<keyword evidence="2" id="KW-0500">Molybdenum</keyword>
<feature type="compositionally biased region" description="Polar residues" evidence="5">
    <location>
        <begin position="86"/>
        <end position="98"/>
    </location>
</feature>
<feature type="domain" description="Moybdenum cofactor oxidoreductase dimerisation" evidence="7">
    <location>
        <begin position="297"/>
        <end position="409"/>
    </location>
</feature>
<protein>
    <submittedName>
        <fullName evidence="8">Molybdopterin-binding protein</fullName>
    </submittedName>
</protein>
<dbReference type="GO" id="GO:0030151">
    <property type="term" value="F:molybdenum ion binding"/>
    <property type="evidence" value="ECO:0007669"/>
    <property type="project" value="InterPro"/>
</dbReference>
<comment type="cofactor">
    <cofactor evidence="1">
        <name>Mo-molybdopterin</name>
        <dbReference type="ChEBI" id="CHEBI:71302"/>
    </cofactor>
</comment>
<evidence type="ECO:0000256" key="2">
    <source>
        <dbReference type="ARBA" id="ARBA00022505"/>
    </source>
</evidence>
<dbReference type="EMBL" id="CP011454">
    <property type="protein sequence ID" value="AMW03943.1"/>
    <property type="molecule type" value="Genomic_DNA"/>
</dbReference>
<dbReference type="STRING" id="1379270.GEMMAAP_02005"/>
<dbReference type="NCBIfam" id="TIGR04555">
    <property type="entry name" value="sulfite_DH_soxC"/>
    <property type="match status" value="1"/>
</dbReference>
<evidence type="ECO:0000313" key="8">
    <source>
        <dbReference type="EMBL" id="AMW03943.1"/>
    </source>
</evidence>
<reference evidence="8 9" key="1">
    <citation type="journal article" date="2014" name="Proc. Natl. Acad. Sci. U.S.A.">
        <title>Functional type 2 photosynthetic reaction centers found in the rare bacterial phylum Gemmatimonadetes.</title>
        <authorList>
            <person name="Zeng Y."/>
            <person name="Feng F."/>
            <person name="Medova H."/>
            <person name="Dean J."/>
            <person name="Koblizek M."/>
        </authorList>
    </citation>
    <scope>NUCLEOTIDE SEQUENCE [LARGE SCALE GENOMIC DNA]</scope>
    <source>
        <strain evidence="8 9">AP64</strain>
    </source>
</reference>
<dbReference type="SUPFAM" id="SSF56524">
    <property type="entry name" value="Oxidoreductase molybdopterin-binding domain"/>
    <property type="match status" value="1"/>
</dbReference>
<reference evidence="8 9" key="2">
    <citation type="journal article" date="2016" name="Environ. Microbiol. Rep.">
        <title>Metagenomic evidence for the presence of phototrophic Gemmatimonadetes bacteria in diverse environments.</title>
        <authorList>
            <person name="Zeng Y."/>
            <person name="Baumbach J."/>
            <person name="Barbosa E.G."/>
            <person name="Azevedo V."/>
            <person name="Zhang C."/>
            <person name="Koblizek M."/>
        </authorList>
    </citation>
    <scope>NUCLEOTIDE SEQUENCE [LARGE SCALE GENOMIC DNA]</scope>
    <source>
        <strain evidence="8 9">AP64</strain>
    </source>
</reference>
<feature type="region of interest" description="Disordered" evidence="5">
    <location>
        <begin position="59"/>
        <end position="98"/>
    </location>
</feature>
<evidence type="ECO:0000256" key="5">
    <source>
        <dbReference type="SAM" id="MobiDB-lite"/>
    </source>
</evidence>
<evidence type="ECO:0000256" key="1">
    <source>
        <dbReference type="ARBA" id="ARBA00001924"/>
    </source>
</evidence>
<dbReference type="InterPro" id="IPR000572">
    <property type="entry name" value="OxRdtase_Mopterin-bd_dom"/>
</dbReference>
<dbReference type="GO" id="GO:0043546">
    <property type="term" value="F:molybdopterin cofactor binding"/>
    <property type="evidence" value="ECO:0007669"/>
    <property type="project" value="TreeGrafter"/>
</dbReference>
<dbReference type="PANTHER" id="PTHR19372:SF7">
    <property type="entry name" value="SULFITE OXIDASE, MITOCHONDRIAL"/>
    <property type="match status" value="1"/>
</dbReference>
<evidence type="ECO:0000256" key="4">
    <source>
        <dbReference type="ARBA" id="ARBA00023002"/>
    </source>
</evidence>
<dbReference type="AlphaFoldDB" id="A0A143BH71"/>